<proteinExistence type="predicted"/>
<accession>A0ABR1A1X2</accession>
<dbReference type="EMBL" id="JAHFZB010000004">
    <property type="protein sequence ID" value="KAK6491092.1"/>
    <property type="molecule type" value="Genomic_DNA"/>
</dbReference>
<evidence type="ECO:0000313" key="1">
    <source>
        <dbReference type="EMBL" id="KAK6491092.1"/>
    </source>
</evidence>
<comment type="caution">
    <text evidence="1">The sequence shown here is derived from an EMBL/GenBank/DDBJ whole genome shotgun (WGS) entry which is preliminary data.</text>
</comment>
<gene>
    <name evidence="1" type="ORF">HHUSO_G5827</name>
</gene>
<keyword evidence="2" id="KW-1185">Reference proteome</keyword>
<organism evidence="1 2">
    <name type="scientific">Huso huso</name>
    <name type="common">Beluga</name>
    <name type="synonym">Acipenser huso</name>
    <dbReference type="NCBI Taxonomy" id="61971"/>
    <lineage>
        <taxon>Eukaryota</taxon>
        <taxon>Metazoa</taxon>
        <taxon>Chordata</taxon>
        <taxon>Craniata</taxon>
        <taxon>Vertebrata</taxon>
        <taxon>Euteleostomi</taxon>
        <taxon>Actinopterygii</taxon>
        <taxon>Chondrostei</taxon>
        <taxon>Acipenseriformes</taxon>
        <taxon>Acipenseridae</taxon>
        <taxon>Huso</taxon>
    </lineage>
</organism>
<evidence type="ECO:0000313" key="2">
    <source>
        <dbReference type="Proteomes" id="UP001369086"/>
    </source>
</evidence>
<dbReference type="Proteomes" id="UP001369086">
    <property type="component" value="Unassembled WGS sequence"/>
</dbReference>
<sequence>MEAGYHCIRYAVYVQRGHAFFKCHLEDFCSVPSSVVSICFFILQTRWQTLVGGLLLALSGKLGWVEVHSISRSAALSWLPGSVLFVGNIYAGSRALSRLPIPIFFTLYNASEVVTCFIQKLTQREATSWMKLLSVMLLLTSAGCLPLYDPQFDPSGYFWAVIHFLCVGGYKVFKCSKSSLLSDLEQQYINYVFSVLLLAFSAHPTGDLFGALEFPYLHSYKFHSGCCASGVLGFFVLLATVRLKSNLPVEHCAAWVFLAKPAAQLPWRSPACLLEMKCCREMKEGTHRRLKPTFPFRYLANLMLRMAKASGDFIYLN</sequence>
<name>A0ABR1A1X2_HUSHU</name>
<reference evidence="1 2" key="1">
    <citation type="submission" date="2021-05" db="EMBL/GenBank/DDBJ databases">
        <authorList>
            <person name="Zahm M."/>
            <person name="Klopp C."/>
            <person name="Cabau C."/>
            <person name="Kuhl H."/>
            <person name="Suciu R."/>
            <person name="Ciorpac M."/>
            <person name="Holostenco D."/>
            <person name="Gessner J."/>
            <person name="Wuertz S."/>
            <person name="Hohne C."/>
            <person name="Stock M."/>
            <person name="Gislard M."/>
            <person name="Lluch J."/>
            <person name="Milhes M."/>
            <person name="Lampietro C."/>
            <person name="Lopez Roques C."/>
            <person name="Donnadieu C."/>
            <person name="Du K."/>
            <person name="Schartl M."/>
            <person name="Guiguen Y."/>
        </authorList>
    </citation>
    <scope>NUCLEOTIDE SEQUENCE [LARGE SCALE GENOMIC DNA]</scope>
    <source>
        <strain evidence="1">Hh-F2</strain>
        <tissue evidence="1">Blood</tissue>
    </source>
</reference>
<protein>
    <submittedName>
        <fullName evidence="1">Transmembrane protein 241-like isoform X1</fullName>
    </submittedName>
</protein>